<accession>A0A0G1TGJ7</accession>
<dbReference type="PATRIC" id="fig|1618335.3.peg.3"/>
<sequence length="348" mass="40367">MTKSIIPHESEFLFYAGPDGRLHIDVFYADETVWLTQKRMAELFDVEVQTINYHLKEVFDAQELAEATTIRKFRIVQTEGGRQVEREANFYNLDAIISVGYRVNSSQATWFRQWATTTLREFMIRGFVLDDERLKNGSHFGKDYFEELLERIREIRLSERRLHLKITDIFETSSDYQPNSEIAKNFFAFVQNKLHWAITGQTAAELIHTRADAEKPNMGLTSWKQSPKGKIVKSDTVTAKNYLTEKELGSLRRIVSAFLDLSEDRAERRIVMSMKDWAQFIDQYLKLNSYGVLSDSGSVSHAKAVKKAAQEYGKFRPIQDQNYISDFEKTAKRLNEKAEEKKVRGDSA</sequence>
<evidence type="ECO:0000313" key="2">
    <source>
        <dbReference type="Proteomes" id="UP000034487"/>
    </source>
</evidence>
<dbReference type="PANTHER" id="PTHR35810">
    <property type="entry name" value="CYTOPLASMIC PROTEIN-RELATED"/>
    <property type="match status" value="1"/>
</dbReference>
<dbReference type="Pfam" id="PF13310">
    <property type="entry name" value="Virulence_RhuM"/>
    <property type="match status" value="1"/>
</dbReference>
<organism evidence="1 2">
    <name type="scientific">Berkelbacteria bacterium GW2011_GWA2_46_7</name>
    <dbReference type="NCBI Taxonomy" id="1618335"/>
    <lineage>
        <taxon>Bacteria</taxon>
        <taxon>Candidatus Berkelbacteria</taxon>
    </lineage>
</organism>
<name>A0A0G1TGJ7_9BACT</name>
<reference evidence="1 2" key="1">
    <citation type="journal article" date="2015" name="Nature">
        <title>rRNA introns, odd ribosomes, and small enigmatic genomes across a large radiation of phyla.</title>
        <authorList>
            <person name="Brown C.T."/>
            <person name="Hug L.A."/>
            <person name="Thomas B.C."/>
            <person name="Sharon I."/>
            <person name="Castelle C.J."/>
            <person name="Singh A."/>
            <person name="Wilkins M.J."/>
            <person name="Williams K.H."/>
            <person name="Banfield J.F."/>
        </authorList>
    </citation>
    <scope>NUCLEOTIDE SEQUENCE [LARGE SCALE GENOMIC DNA]</scope>
</reference>
<protein>
    <recommendedName>
        <fullName evidence="3">Bro-N domain-containing protein</fullName>
    </recommendedName>
</protein>
<dbReference type="AlphaFoldDB" id="A0A0G1TGJ7"/>
<dbReference type="EMBL" id="LCMV01000001">
    <property type="protein sequence ID" value="KKU44550.1"/>
    <property type="molecule type" value="Genomic_DNA"/>
</dbReference>
<evidence type="ECO:0000313" key="1">
    <source>
        <dbReference type="EMBL" id="KKU44550.1"/>
    </source>
</evidence>
<dbReference type="PANTHER" id="PTHR35810:SF1">
    <property type="entry name" value="CYTOPLASMIC PROTEIN"/>
    <property type="match status" value="1"/>
</dbReference>
<dbReference type="Proteomes" id="UP000034487">
    <property type="component" value="Unassembled WGS sequence"/>
</dbReference>
<proteinExistence type="predicted"/>
<comment type="caution">
    <text evidence="1">The sequence shown here is derived from an EMBL/GenBank/DDBJ whole genome shotgun (WGS) entry which is preliminary data.</text>
</comment>
<gene>
    <name evidence="1" type="ORF">UX60_C0001G0003</name>
</gene>
<evidence type="ECO:0008006" key="3">
    <source>
        <dbReference type="Google" id="ProtNLM"/>
    </source>
</evidence>
<dbReference type="InterPro" id="IPR011204">
    <property type="entry name" value="Virulence_RhuM-like"/>
</dbReference>
<dbReference type="PIRSF" id="PIRSF015268">
    <property type="entry name" value="Virulence_RhuM"/>
    <property type="match status" value="1"/>
</dbReference>